<proteinExistence type="predicted"/>
<evidence type="ECO:0000259" key="1">
    <source>
        <dbReference type="Pfam" id="PF13490"/>
    </source>
</evidence>
<reference evidence="2 3" key="1">
    <citation type="journal article" date="2016" name="Genome Announc.">
        <title>Complete Genome and Plasmid Sequences for Rhodococcus fascians D188 and Draft Sequences for Rhodococcus Isolates PBTS 1 and PBTS 2.</title>
        <authorList>
            <person name="Stamler R.A."/>
            <person name="Vereecke D."/>
            <person name="Zhang Y."/>
            <person name="Schilkey F."/>
            <person name="Devitt N."/>
            <person name="Randall J.J."/>
        </authorList>
    </citation>
    <scope>NUCLEOTIDE SEQUENCE [LARGE SCALE GENOMIC DNA]</scope>
    <source>
        <strain evidence="2 3">PBTS2</strain>
    </source>
</reference>
<dbReference type="Proteomes" id="UP000076038">
    <property type="component" value="Chromosome"/>
</dbReference>
<keyword evidence="3" id="KW-1185">Reference proteome</keyword>
<protein>
    <submittedName>
        <fullName evidence="2">Anti-sigma factor RshA</fullName>
    </submittedName>
</protein>
<accession>A0A143QP32</accession>
<dbReference type="InterPro" id="IPR024020">
    <property type="entry name" value="Anit_sigma_mycothiol_RsrA"/>
</dbReference>
<organism evidence="2 3">
    <name type="scientific">Rhodococcoides fascians</name>
    <name type="common">Rhodococcus fascians</name>
    <dbReference type="NCBI Taxonomy" id="1828"/>
    <lineage>
        <taxon>Bacteria</taxon>
        <taxon>Bacillati</taxon>
        <taxon>Actinomycetota</taxon>
        <taxon>Actinomycetes</taxon>
        <taxon>Mycobacteriales</taxon>
        <taxon>Nocardiaceae</taxon>
        <taxon>Rhodococcoides</taxon>
    </lineage>
</organism>
<dbReference type="Pfam" id="PF13490">
    <property type="entry name" value="zf-HC2"/>
    <property type="match status" value="1"/>
</dbReference>
<sequence length="111" mass="12094">MTRTGDSGDDIIGGGSVGDGGADAEFERLDCSAVIADVWIMLDNECDEASRQRLQKHIDECGSCFEAYGIEEKVKRLISRKCGGDQAPAGLRERLSVEIRRTVLTRSVDSE</sequence>
<name>A0A143QP32_RHOFA</name>
<dbReference type="InterPro" id="IPR027383">
    <property type="entry name" value="Znf_put"/>
</dbReference>
<dbReference type="AlphaFoldDB" id="A0A143QP32"/>
<dbReference type="PATRIC" id="fig|1653479.3.peg.3443"/>
<feature type="domain" description="Putative zinc-finger" evidence="1">
    <location>
        <begin position="31"/>
        <end position="64"/>
    </location>
</feature>
<evidence type="ECO:0000313" key="3">
    <source>
        <dbReference type="Proteomes" id="UP000076038"/>
    </source>
</evidence>
<dbReference type="EMBL" id="CP015220">
    <property type="protein sequence ID" value="AMY24684.1"/>
    <property type="molecule type" value="Genomic_DNA"/>
</dbReference>
<reference evidence="3" key="2">
    <citation type="submission" date="2016-04" db="EMBL/GenBank/DDBJ databases">
        <title>Complete Genome and Plasmid Sequences for Rhodococcus fascians D188 and Draft Sequences for Rhodococcus spp. Isolates PBTS 1 and PBTS 2.</title>
        <authorList>
            <person name="Stamer R."/>
            <person name="Vereecke D."/>
            <person name="Zhang Y."/>
            <person name="Schilkey F."/>
            <person name="Devitt N."/>
            <person name="Randall J."/>
        </authorList>
    </citation>
    <scope>NUCLEOTIDE SEQUENCE [LARGE SCALE GENOMIC DNA]</scope>
    <source>
        <strain evidence="3">PBTS2</strain>
    </source>
</reference>
<dbReference type="KEGG" id="rhs:A3Q41_03393"/>
<gene>
    <name evidence="2" type="primary">rshA</name>
    <name evidence="2" type="ORF">A3Q41_03393</name>
</gene>
<evidence type="ECO:0000313" key="2">
    <source>
        <dbReference type="EMBL" id="AMY24684.1"/>
    </source>
</evidence>
<dbReference type="NCBIfam" id="TIGR03988">
    <property type="entry name" value="antisig_RsrA"/>
    <property type="match status" value="1"/>
</dbReference>